<protein>
    <submittedName>
        <fullName evidence="1">Tudor/PWWP/MBT superfamily protein</fullName>
    </submittedName>
</protein>
<dbReference type="Proteomes" id="UP000325081">
    <property type="component" value="Unassembled WGS sequence"/>
</dbReference>
<organism evidence="1 2">
    <name type="scientific">Striga asiatica</name>
    <name type="common">Asiatic witchweed</name>
    <name type="synonym">Buchnera asiatica</name>
    <dbReference type="NCBI Taxonomy" id="4170"/>
    <lineage>
        <taxon>Eukaryota</taxon>
        <taxon>Viridiplantae</taxon>
        <taxon>Streptophyta</taxon>
        <taxon>Embryophyta</taxon>
        <taxon>Tracheophyta</taxon>
        <taxon>Spermatophyta</taxon>
        <taxon>Magnoliopsida</taxon>
        <taxon>eudicotyledons</taxon>
        <taxon>Gunneridae</taxon>
        <taxon>Pentapetalae</taxon>
        <taxon>asterids</taxon>
        <taxon>lamiids</taxon>
        <taxon>Lamiales</taxon>
        <taxon>Orobanchaceae</taxon>
        <taxon>Buchnereae</taxon>
        <taxon>Striga</taxon>
    </lineage>
</organism>
<sequence>MLDVFEPFLSTSHATKTQPSYLERTVRLHGCLKCARLRCRIRRLIWLNNCITAIFYLLLTGEKMVTFEAIGVFQDQIYAQQGQVPWRAFPNTVHDPSHQLSDTGIFCVHHLSIPITASVALTLYNHFSDMSHSSVHSPVQVPTVSPTTPNRSSDVLHAFSESISDNDPSAYPDEFPISGGFGYGHFVGRCSFEFCNTVRVAG</sequence>
<gene>
    <name evidence="1" type="ORF">STAS_09348</name>
</gene>
<dbReference type="EMBL" id="BKCP01004716">
    <property type="protein sequence ID" value="GER33229.1"/>
    <property type="molecule type" value="Genomic_DNA"/>
</dbReference>
<reference evidence="2" key="1">
    <citation type="journal article" date="2019" name="Curr. Biol.">
        <title>Genome Sequence of Striga asiatica Provides Insight into the Evolution of Plant Parasitism.</title>
        <authorList>
            <person name="Yoshida S."/>
            <person name="Kim S."/>
            <person name="Wafula E.K."/>
            <person name="Tanskanen J."/>
            <person name="Kim Y.M."/>
            <person name="Honaas L."/>
            <person name="Yang Z."/>
            <person name="Spallek T."/>
            <person name="Conn C.E."/>
            <person name="Ichihashi Y."/>
            <person name="Cheong K."/>
            <person name="Cui S."/>
            <person name="Der J.P."/>
            <person name="Gundlach H."/>
            <person name="Jiao Y."/>
            <person name="Hori C."/>
            <person name="Ishida J.K."/>
            <person name="Kasahara H."/>
            <person name="Kiba T."/>
            <person name="Kim M.S."/>
            <person name="Koo N."/>
            <person name="Laohavisit A."/>
            <person name="Lee Y.H."/>
            <person name="Lumba S."/>
            <person name="McCourt P."/>
            <person name="Mortimer J.C."/>
            <person name="Mutuku J.M."/>
            <person name="Nomura T."/>
            <person name="Sasaki-Sekimoto Y."/>
            <person name="Seto Y."/>
            <person name="Wang Y."/>
            <person name="Wakatake T."/>
            <person name="Sakakibara H."/>
            <person name="Demura T."/>
            <person name="Yamaguchi S."/>
            <person name="Yoneyama K."/>
            <person name="Manabe R.I."/>
            <person name="Nelson D.C."/>
            <person name="Schulman A.H."/>
            <person name="Timko M.P."/>
            <person name="dePamphilis C.W."/>
            <person name="Choi D."/>
            <person name="Shirasu K."/>
        </authorList>
    </citation>
    <scope>NUCLEOTIDE SEQUENCE [LARGE SCALE GENOMIC DNA]</scope>
    <source>
        <strain evidence="2">cv. UVA1</strain>
    </source>
</reference>
<keyword evidence="2" id="KW-1185">Reference proteome</keyword>
<dbReference type="AlphaFoldDB" id="A0A5A7PKE0"/>
<evidence type="ECO:0000313" key="1">
    <source>
        <dbReference type="EMBL" id="GER33229.1"/>
    </source>
</evidence>
<accession>A0A5A7PKE0</accession>
<name>A0A5A7PKE0_STRAF</name>
<evidence type="ECO:0000313" key="2">
    <source>
        <dbReference type="Proteomes" id="UP000325081"/>
    </source>
</evidence>
<proteinExistence type="predicted"/>
<comment type="caution">
    <text evidence="1">The sequence shown here is derived from an EMBL/GenBank/DDBJ whole genome shotgun (WGS) entry which is preliminary data.</text>
</comment>